<dbReference type="PANTHER" id="PTHR33116">
    <property type="entry name" value="REVERSE TRANSCRIPTASE ZINC-BINDING DOMAIN-CONTAINING PROTEIN-RELATED-RELATED"/>
    <property type="match status" value="1"/>
</dbReference>
<dbReference type="Pfam" id="PF13966">
    <property type="entry name" value="zf-RVT"/>
    <property type="match status" value="1"/>
</dbReference>
<proteinExistence type="predicted"/>
<keyword evidence="4" id="KW-1185">Reference proteome</keyword>
<feature type="domain" description="Reverse transcriptase zinc-binding" evidence="2">
    <location>
        <begin position="274"/>
        <end position="360"/>
    </location>
</feature>
<organism evidence="3 4">
    <name type="scientific">Linum tenue</name>
    <dbReference type="NCBI Taxonomy" id="586396"/>
    <lineage>
        <taxon>Eukaryota</taxon>
        <taxon>Viridiplantae</taxon>
        <taxon>Streptophyta</taxon>
        <taxon>Embryophyta</taxon>
        <taxon>Tracheophyta</taxon>
        <taxon>Spermatophyta</taxon>
        <taxon>Magnoliopsida</taxon>
        <taxon>eudicotyledons</taxon>
        <taxon>Gunneridae</taxon>
        <taxon>Pentapetalae</taxon>
        <taxon>rosids</taxon>
        <taxon>fabids</taxon>
        <taxon>Malpighiales</taxon>
        <taxon>Linaceae</taxon>
        <taxon>Linum</taxon>
    </lineage>
</organism>
<dbReference type="InterPro" id="IPR026960">
    <property type="entry name" value="RVT-Znf"/>
</dbReference>
<evidence type="ECO:0000259" key="2">
    <source>
        <dbReference type="Pfam" id="PF13966"/>
    </source>
</evidence>
<gene>
    <name evidence="3" type="ORF">LITE_LOCUS22048</name>
</gene>
<dbReference type="EMBL" id="CAMGYJ010000006">
    <property type="protein sequence ID" value="CAI0429274.1"/>
    <property type="molecule type" value="Genomic_DNA"/>
</dbReference>
<dbReference type="AlphaFoldDB" id="A0AAV0L675"/>
<comment type="caution">
    <text evidence="3">The sequence shown here is derived from an EMBL/GenBank/DDBJ whole genome shotgun (WGS) entry which is preliminary data.</text>
</comment>
<accession>A0AAV0L675</accession>
<evidence type="ECO:0000256" key="1">
    <source>
        <dbReference type="SAM" id="MobiDB-lite"/>
    </source>
</evidence>
<dbReference type="Proteomes" id="UP001154282">
    <property type="component" value="Unassembled WGS sequence"/>
</dbReference>
<name>A0AAV0L675_9ROSI</name>
<dbReference type="PANTHER" id="PTHR33116:SF78">
    <property type="entry name" value="OS12G0587133 PROTEIN"/>
    <property type="match status" value="1"/>
</dbReference>
<reference evidence="3" key="1">
    <citation type="submission" date="2022-08" db="EMBL/GenBank/DDBJ databases">
        <authorList>
            <person name="Gutierrez-Valencia J."/>
        </authorList>
    </citation>
    <scope>NUCLEOTIDE SEQUENCE</scope>
</reference>
<protein>
    <recommendedName>
        <fullName evidence="2">Reverse transcriptase zinc-binding domain-containing protein</fullName>
    </recommendedName>
</protein>
<evidence type="ECO:0000313" key="3">
    <source>
        <dbReference type="EMBL" id="CAI0429274.1"/>
    </source>
</evidence>
<evidence type="ECO:0000313" key="4">
    <source>
        <dbReference type="Proteomes" id="UP001154282"/>
    </source>
</evidence>
<sequence length="554" mass="64454">MTQDLGRYLGVPVLHGRITKQTYKYIMDKIDQRLAGWKADNLSLAGRVTLAMSVLNALPSYAMQTAMLPASVCDYLDRKIRAFIWGSQQGRRRIHLINWETVCLPKSQGGLGLRSARELNTTYFLKLAWTILKHPEELWVRVLKEKYLREGPDGVELRKRTRCSHLWHGVRRVWGIMLNGTRWSVRNGQSTLFWTDKWTDSGTALEEFARTEEEGFQAQATVADMTLETGEWNFDLIARFLPMDLALQVVGMPPPREHLGEDEIVWGLEEKGNFTIKSAYQLAADIDGEDADDGWQKVWRWPGPNRVRHFLWLMAHGSLLTNVERERRHLSTSTLCTRCKQEEESPEHVFRNCVYAREVWKQTLPTAVNTHADQQSFKEWFMHHLSSPEKQSRDWEVRVQHIYREANFLADCLAHKGHLLDPGSISTFFSDPDIDRWLLYDSVGGFVVRSINCVRAFASDRRIRGWETQRWWAIGGLEGFIERRCTAQWLCKWLRAGSEYLRCGAFKRWESCRFQRLREKGGMGEERFLHRRSQEKKDPSSASELIHPSTVNLL</sequence>
<feature type="region of interest" description="Disordered" evidence="1">
    <location>
        <begin position="534"/>
        <end position="554"/>
    </location>
</feature>